<comment type="caution">
    <text evidence="2">The sequence shown here is derived from an EMBL/GenBank/DDBJ whole genome shotgun (WGS) entry which is preliminary data.</text>
</comment>
<evidence type="ECO:0000313" key="2">
    <source>
        <dbReference type="EMBL" id="RNL51403.1"/>
    </source>
</evidence>
<dbReference type="AlphaFoldDB" id="A0A3N0BQS0"/>
<proteinExistence type="predicted"/>
<protein>
    <submittedName>
        <fullName evidence="2">Uncharacterized protein</fullName>
    </submittedName>
</protein>
<feature type="transmembrane region" description="Helical" evidence="1">
    <location>
        <begin position="118"/>
        <end position="136"/>
    </location>
</feature>
<name>A0A3N0BQS0_9MICC</name>
<evidence type="ECO:0000256" key="1">
    <source>
        <dbReference type="SAM" id="Phobius"/>
    </source>
</evidence>
<keyword evidence="1" id="KW-0812">Transmembrane</keyword>
<keyword evidence="1" id="KW-1133">Transmembrane helix</keyword>
<gene>
    <name evidence="2" type="ORF">D7003_16220</name>
</gene>
<accession>A0A3N0BQS0</accession>
<dbReference type="EMBL" id="RBED01000128">
    <property type="protein sequence ID" value="RNL51403.1"/>
    <property type="molecule type" value="Genomic_DNA"/>
</dbReference>
<dbReference type="Proteomes" id="UP000273807">
    <property type="component" value="Unassembled WGS sequence"/>
</dbReference>
<organism evidence="2 3">
    <name type="scientific">Arthrobacter oryzae</name>
    <dbReference type="NCBI Taxonomy" id="409290"/>
    <lineage>
        <taxon>Bacteria</taxon>
        <taxon>Bacillati</taxon>
        <taxon>Actinomycetota</taxon>
        <taxon>Actinomycetes</taxon>
        <taxon>Micrococcales</taxon>
        <taxon>Micrococcaceae</taxon>
        <taxon>Arthrobacter</taxon>
    </lineage>
</organism>
<sequence>MPLPAKPSHSPEAKRRFPFTAKSRFGGPNLARLVFGGLLLVLLAIVWSATDPVSVGGGRPSEWGSAVSKAAADNIVNGAQTSGAPQQSVVNGWYQNELSQIQTSQNTYIAASSARNGGLLGLLVLAVAGEIIIRAFERKPSQPAV</sequence>
<reference evidence="2 3" key="1">
    <citation type="submission" date="2018-10" db="EMBL/GenBank/DDBJ databases">
        <title>Genome sequencing of Arthrobacter oryzae TNB02.</title>
        <authorList>
            <person name="Cho Y.-J."/>
            <person name="Cho A."/>
            <person name="Kim O.-S."/>
        </authorList>
    </citation>
    <scope>NUCLEOTIDE SEQUENCE [LARGE SCALE GENOMIC DNA]</scope>
    <source>
        <strain evidence="2 3">TNB02</strain>
    </source>
</reference>
<keyword evidence="3" id="KW-1185">Reference proteome</keyword>
<keyword evidence="1" id="KW-0472">Membrane</keyword>
<evidence type="ECO:0000313" key="3">
    <source>
        <dbReference type="Proteomes" id="UP000273807"/>
    </source>
</evidence>